<dbReference type="EMBL" id="BMMF01000002">
    <property type="protein sequence ID" value="GGK24619.1"/>
    <property type="molecule type" value="Genomic_DNA"/>
</dbReference>
<evidence type="ECO:0000313" key="2">
    <source>
        <dbReference type="Proteomes" id="UP000600449"/>
    </source>
</evidence>
<protein>
    <submittedName>
        <fullName evidence="1">Thioesterase</fullName>
    </submittedName>
</protein>
<dbReference type="InterPro" id="IPR051490">
    <property type="entry name" value="THEM6_lcsJ_thioesterase"/>
</dbReference>
<sequence length="183" mass="20786">MNLWLRLLLVVVAALRGRRLHPIAEASRIGFRVMPHDLDVSLHMNNGRYWTLMDLGRVDLMIRTGLWKAIRRHGWVPIVSAGKIRFRREMRAFRRFRLETRIVAWSEAWVVVEHRVVTRGRDGGEILSAIALVRAGLYDRREKAFVPVSRLFAEVGVPETAAPAMTPEVAAFIAAEDALRAAG</sequence>
<comment type="caution">
    <text evidence="1">The sequence shown here is derived from an EMBL/GenBank/DDBJ whole genome shotgun (WGS) entry which is preliminary data.</text>
</comment>
<dbReference type="PANTHER" id="PTHR12475:SF4">
    <property type="entry name" value="PROTEIN THEM6"/>
    <property type="match status" value="1"/>
</dbReference>
<proteinExistence type="predicted"/>
<reference evidence="1 2" key="1">
    <citation type="journal article" date="2014" name="Int. J. Syst. Evol. Microbiol.">
        <title>Complete genome sequence of Corynebacterium casei LMG S-19264T (=DSM 44701T), isolated from a smear-ripened cheese.</title>
        <authorList>
            <consortium name="US DOE Joint Genome Institute (JGI-PGF)"/>
            <person name="Walter F."/>
            <person name="Albersmeier A."/>
            <person name="Kalinowski J."/>
            <person name="Ruckert C."/>
        </authorList>
    </citation>
    <scope>NUCLEOTIDE SEQUENCE [LARGE SCALE GENOMIC DNA]</scope>
    <source>
        <strain evidence="1 2">CGMCC 1.9161</strain>
    </source>
</reference>
<name>A0A917Q540_9HYPH</name>
<accession>A0A917Q540</accession>
<dbReference type="CDD" id="cd00586">
    <property type="entry name" value="4HBT"/>
    <property type="match status" value="1"/>
</dbReference>
<dbReference type="Gene3D" id="3.10.129.10">
    <property type="entry name" value="Hotdog Thioesterase"/>
    <property type="match status" value="1"/>
</dbReference>
<dbReference type="InterPro" id="IPR029069">
    <property type="entry name" value="HotDog_dom_sf"/>
</dbReference>
<organism evidence="1 2">
    <name type="scientific">Salinarimonas ramus</name>
    <dbReference type="NCBI Taxonomy" id="690164"/>
    <lineage>
        <taxon>Bacteria</taxon>
        <taxon>Pseudomonadati</taxon>
        <taxon>Pseudomonadota</taxon>
        <taxon>Alphaproteobacteria</taxon>
        <taxon>Hyphomicrobiales</taxon>
        <taxon>Salinarimonadaceae</taxon>
        <taxon>Salinarimonas</taxon>
    </lineage>
</organism>
<dbReference type="SUPFAM" id="SSF54637">
    <property type="entry name" value="Thioesterase/thiol ester dehydrase-isomerase"/>
    <property type="match status" value="1"/>
</dbReference>
<gene>
    <name evidence="1" type="ORF">GCM10011322_09050</name>
</gene>
<dbReference type="Proteomes" id="UP000600449">
    <property type="component" value="Unassembled WGS sequence"/>
</dbReference>
<dbReference type="RefSeq" id="WP_188910011.1">
    <property type="nucleotide sequence ID" value="NZ_BMMF01000002.1"/>
</dbReference>
<evidence type="ECO:0000313" key="1">
    <source>
        <dbReference type="EMBL" id="GGK24619.1"/>
    </source>
</evidence>
<dbReference type="AlphaFoldDB" id="A0A917Q540"/>
<keyword evidence="2" id="KW-1185">Reference proteome</keyword>
<dbReference type="Pfam" id="PF13279">
    <property type="entry name" value="4HBT_2"/>
    <property type="match status" value="1"/>
</dbReference>
<dbReference type="PANTHER" id="PTHR12475">
    <property type="match status" value="1"/>
</dbReference>